<dbReference type="EMBL" id="GGEC01052124">
    <property type="protein sequence ID" value="MBX32608.1"/>
    <property type="molecule type" value="Transcribed_RNA"/>
</dbReference>
<accession>A0A2P2MQV9</accession>
<name>A0A2P2MQV9_RHIMU</name>
<protein>
    <submittedName>
        <fullName evidence="1">Uncharacterized protein MANES_01G090200</fullName>
    </submittedName>
</protein>
<dbReference type="AlphaFoldDB" id="A0A2P2MQV9"/>
<sequence>MQMLGCNSWSLQKTPIGFFLPTVTPFFLGRRQLLSSVHICSDGSFHDVVSSHTISIPRGARDGTNYLCKVMSRSSPTATTRRTLLASFFMYLLSRPSSSSFGGSISDSRTSNSSSFSFWRTIPYRGKNRATF</sequence>
<evidence type="ECO:0000313" key="1">
    <source>
        <dbReference type="EMBL" id="MBX32608.1"/>
    </source>
</evidence>
<organism evidence="1">
    <name type="scientific">Rhizophora mucronata</name>
    <name type="common">Asiatic mangrove</name>
    <dbReference type="NCBI Taxonomy" id="61149"/>
    <lineage>
        <taxon>Eukaryota</taxon>
        <taxon>Viridiplantae</taxon>
        <taxon>Streptophyta</taxon>
        <taxon>Embryophyta</taxon>
        <taxon>Tracheophyta</taxon>
        <taxon>Spermatophyta</taxon>
        <taxon>Magnoliopsida</taxon>
        <taxon>eudicotyledons</taxon>
        <taxon>Gunneridae</taxon>
        <taxon>Pentapetalae</taxon>
        <taxon>rosids</taxon>
        <taxon>fabids</taxon>
        <taxon>Malpighiales</taxon>
        <taxon>Rhizophoraceae</taxon>
        <taxon>Rhizophora</taxon>
    </lineage>
</organism>
<proteinExistence type="predicted"/>
<reference evidence="1" key="1">
    <citation type="submission" date="2018-02" db="EMBL/GenBank/DDBJ databases">
        <title>Rhizophora mucronata_Transcriptome.</title>
        <authorList>
            <person name="Meera S.P."/>
            <person name="Sreeshan A."/>
            <person name="Augustine A."/>
        </authorList>
    </citation>
    <scope>NUCLEOTIDE SEQUENCE</scope>
    <source>
        <tissue evidence="1">Leaf</tissue>
    </source>
</reference>